<dbReference type="InterPro" id="IPR058190">
    <property type="entry name" value="CC4_CEP85"/>
</dbReference>
<feature type="coiled-coil region" evidence="1">
    <location>
        <begin position="319"/>
        <end position="594"/>
    </location>
</feature>
<dbReference type="Pfam" id="PF24555">
    <property type="entry name" value="CC4_CEP85"/>
    <property type="match status" value="1"/>
</dbReference>
<evidence type="ECO:0000259" key="3">
    <source>
        <dbReference type="Pfam" id="PF24555"/>
    </source>
</evidence>
<feature type="compositionally biased region" description="Basic and acidic residues" evidence="2">
    <location>
        <begin position="653"/>
        <end position="662"/>
    </location>
</feature>
<protein>
    <recommendedName>
        <fullName evidence="3">Centrosomal protein of 85 kDa-like CC4 coiled-coil domain-containing protein</fullName>
    </recommendedName>
</protein>
<evidence type="ECO:0000256" key="2">
    <source>
        <dbReference type="SAM" id="MobiDB-lite"/>
    </source>
</evidence>
<gene>
    <name evidence="4" type="ORF">PMEA_00009258</name>
</gene>
<dbReference type="AlphaFoldDB" id="A0AAU9WPX8"/>
<name>A0AAU9WPX8_9CNID</name>
<evidence type="ECO:0000313" key="4">
    <source>
        <dbReference type="EMBL" id="CAH3121503.1"/>
    </source>
</evidence>
<reference evidence="4 5" key="1">
    <citation type="submission" date="2022-05" db="EMBL/GenBank/DDBJ databases">
        <authorList>
            <consortium name="Genoscope - CEA"/>
            <person name="William W."/>
        </authorList>
    </citation>
    <scope>NUCLEOTIDE SEQUENCE [LARGE SCALE GENOMIC DNA]</scope>
</reference>
<dbReference type="PANTHER" id="PTHR31075:SF4">
    <property type="entry name" value="CENTROSOMAL PROTEIN OF 85 KDA"/>
    <property type="match status" value="1"/>
</dbReference>
<dbReference type="InterPro" id="IPR040210">
    <property type="entry name" value="Cep85/Cep85L"/>
</dbReference>
<proteinExistence type="predicted"/>
<evidence type="ECO:0000313" key="5">
    <source>
        <dbReference type="Proteomes" id="UP001159428"/>
    </source>
</evidence>
<dbReference type="GO" id="GO:0005813">
    <property type="term" value="C:centrosome"/>
    <property type="evidence" value="ECO:0007669"/>
    <property type="project" value="TreeGrafter"/>
</dbReference>
<evidence type="ECO:0000256" key="1">
    <source>
        <dbReference type="SAM" id="Coils"/>
    </source>
</evidence>
<dbReference type="PANTHER" id="PTHR31075">
    <property type="entry name" value="CENTROSOMAL PROTEIN OF 85 KDA"/>
    <property type="match status" value="1"/>
</dbReference>
<feature type="region of interest" description="Disordered" evidence="2">
    <location>
        <begin position="68"/>
        <end position="89"/>
    </location>
</feature>
<dbReference type="Proteomes" id="UP001159428">
    <property type="component" value="Unassembled WGS sequence"/>
</dbReference>
<keyword evidence="1" id="KW-0175">Coiled coil</keyword>
<feature type="region of interest" description="Disordered" evidence="2">
    <location>
        <begin position="217"/>
        <end position="245"/>
    </location>
</feature>
<feature type="compositionally biased region" description="Low complexity" evidence="2">
    <location>
        <begin position="227"/>
        <end position="240"/>
    </location>
</feature>
<keyword evidence="5" id="KW-1185">Reference proteome</keyword>
<feature type="region of interest" description="Disordered" evidence="2">
    <location>
        <begin position="642"/>
        <end position="662"/>
    </location>
</feature>
<dbReference type="EMBL" id="CALNXJ010000018">
    <property type="protein sequence ID" value="CAH3121503.1"/>
    <property type="molecule type" value="Genomic_DNA"/>
</dbReference>
<organism evidence="4 5">
    <name type="scientific">Pocillopora meandrina</name>
    <dbReference type="NCBI Taxonomy" id="46732"/>
    <lineage>
        <taxon>Eukaryota</taxon>
        <taxon>Metazoa</taxon>
        <taxon>Cnidaria</taxon>
        <taxon>Anthozoa</taxon>
        <taxon>Hexacorallia</taxon>
        <taxon>Scleractinia</taxon>
        <taxon>Astrocoeniina</taxon>
        <taxon>Pocilloporidae</taxon>
        <taxon>Pocillopora</taxon>
    </lineage>
</organism>
<comment type="caution">
    <text evidence="4">The sequence shown here is derived from an EMBL/GenBank/DDBJ whole genome shotgun (WGS) entry which is preliminary data.</text>
</comment>
<feature type="domain" description="Centrosomal protein of 85 kDa-like CC4 coiled-coil" evidence="3">
    <location>
        <begin position="497"/>
        <end position="585"/>
    </location>
</feature>
<accession>A0AAU9WPX8</accession>
<sequence>MSTSRYSPTESSYWSSPRLKIPIKAVNLDLNHNVAVSQATAPSKSLSESSSPQLWHKVSNTDHVEVQRLPEKNQPAHSGSLKTRQKHMTRKYSDSTELAELLAEHQGRQLRSMQSINTGIQQPWGSSSRPNELHIQTNACDNGFTGYTGQMPLNNGTVIQASHTMPTVYMLQKSAITILVSVFIGMSVPSTRSTISSGYSAPHGHITNALTSHRHSPLNLIGEGYTSSSSSPSRSISPSSEDNDKWSSYLRAKDELIGQKDQIIDRQKQSIFQLQQQLMLQTNSAIHQAVPTHYHVSRTQSTGDSSSLSLKLQESQYENAQLRALLSEKDSSLDKAQKKLGETEYLMKNMEASVKDSAASNRQELELQKQKAIKQEKAQAELTSKLEQLEEEKLKLKREKQSLERYLKEVPTVEEYQKLNKTLKDVRDEREKLRETISAKDKKLARMNKAFGNKDDEAKKLTVENTTLKENVQRLQVSLDKISNDGPVSLISFEDLKMENERLQVELDRTKKALENKHKKMKTLHCQTQKEQKSLEERLTQEEEMVHALRDELVAKENSLEEVRKAVKEIASHNQDLLEENLNLQCRCEQLQILNSKEKLESQRKLWRELSECTAELTAVVQVCRERREGKDPDMSVLLGLRSTSMDEDDSESKDTSDDVDAVKSKVNQVQRLRSDVEDLRKFISDQYAEDIGNNCRMQ</sequence>